<keyword evidence="1" id="KW-0472">Membrane</keyword>
<dbReference type="STRING" id="1821621.A8C75_22490"/>
<dbReference type="KEGG" id="mars:A8C75_22490"/>
<name>A0A1A9F3S2_9GAMM</name>
<dbReference type="EMBL" id="CP015839">
    <property type="protein sequence ID" value="ANG64974.1"/>
    <property type="molecule type" value="Genomic_DNA"/>
</dbReference>
<keyword evidence="1" id="KW-0812">Transmembrane</keyword>
<keyword evidence="1" id="KW-1133">Transmembrane helix</keyword>
<gene>
    <name evidence="2" type="ORF">A8C75_22490</name>
</gene>
<organism evidence="2 3">
    <name type="scientific">Marinobacterium aestuarii</name>
    <dbReference type="NCBI Taxonomy" id="1821621"/>
    <lineage>
        <taxon>Bacteria</taxon>
        <taxon>Pseudomonadati</taxon>
        <taxon>Pseudomonadota</taxon>
        <taxon>Gammaproteobacteria</taxon>
        <taxon>Oceanospirillales</taxon>
        <taxon>Oceanospirillaceae</taxon>
        <taxon>Marinobacterium</taxon>
    </lineage>
</organism>
<dbReference type="RefSeq" id="WP_067386742.1">
    <property type="nucleotide sequence ID" value="NZ_CP015839.1"/>
</dbReference>
<accession>A0A1A9F3S2</accession>
<evidence type="ECO:0000313" key="2">
    <source>
        <dbReference type="EMBL" id="ANG64974.1"/>
    </source>
</evidence>
<reference evidence="2 3" key="2">
    <citation type="journal article" date="2018" name="Int. J. Syst. Evol. Microbiol.">
        <title>Marinobacterium aestuarii sp. nov., a benzene-degrading marine bacterium isolated from estuary sediment.</title>
        <authorList>
            <person name="Bae S.S."/>
            <person name="Jung J."/>
            <person name="Chung D."/>
            <person name="Baek K."/>
        </authorList>
    </citation>
    <scope>NUCLEOTIDE SEQUENCE [LARGE SCALE GENOMIC DNA]</scope>
    <source>
        <strain evidence="2 3">ST58-10</strain>
    </source>
</reference>
<dbReference type="Proteomes" id="UP000078070">
    <property type="component" value="Chromosome"/>
</dbReference>
<evidence type="ECO:0000313" key="3">
    <source>
        <dbReference type="Proteomes" id="UP000078070"/>
    </source>
</evidence>
<evidence type="ECO:0000256" key="1">
    <source>
        <dbReference type="SAM" id="Phobius"/>
    </source>
</evidence>
<dbReference type="AlphaFoldDB" id="A0A1A9F3S2"/>
<keyword evidence="3" id="KW-1185">Reference proteome</keyword>
<dbReference type="OrthoDB" id="6119201at2"/>
<protein>
    <submittedName>
        <fullName evidence="2">Uncharacterized protein</fullName>
    </submittedName>
</protein>
<proteinExistence type="predicted"/>
<reference evidence="3" key="1">
    <citation type="submission" date="2016-05" db="EMBL/GenBank/DDBJ databases">
        <authorList>
            <person name="Baek K."/>
            <person name="Yang S.-J."/>
        </authorList>
    </citation>
    <scope>NUCLEOTIDE SEQUENCE [LARGE SCALE GENOMIC DNA]</scope>
    <source>
        <strain evidence="3">ST58-10</strain>
    </source>
</reference>
<sequence length="152" mass="17165">MKSRSKVLIGLGLITLVLGLWIWLRGPLWLEQFNDRQVDARETFQAQGRLFGQNHDQQACLTRTLDDFDGCIGFECTLQHDYFLKACLAAAAPSEGFCDQVPAYRLKLTEDDKSWAKYTCWEGDIRGEGCRLLLRQQQYECSGGIAADAPTP</sequence>
<feature type="transmembrane region" description="Helical" evidence="1">
    <location>
        <begin position="7"/>
        <end position="24"/>
    </location>
</feature>